<name>A0A9D1JSF9_9FIRM</name>
<reference evidence="3" key="2">
    <citation type="journal article" date="2021" name="PeerJ">
        <title>Extensive microbial diversity within the chicken gut microbiome revealed by metagenomics and culture.</title>
        <authorList>
            <person name="Gilroy R."/>
            <person name="Ravi A."/>
            <person name="Getino M."/>
            <person name="Pursley I."/>
            <person name="Horton D.L."/>
            <person name="Alikhan N.F."/>
            <person name="Baker D."/>
            <person name="Gharbi K."/>
            <person name="Hall N."/>
            <person name="Watson M."/>
            <person name="Adriaenssens E.M."/>
            <person name="Foster-Nyarko E."/>
            <person name="Jarju S."/>
            <person name="Secka A."/>
            <person name="Antonio M."/>
            <person name="Oren A."/>
            <person name="Chaudhuri R.R."/>
            <person name="La Ragione R."/>
            <person name="Hildebrand F."/>
            <person name="Pallen M.J."/>
        </authorList>
    </citation>
    <scope>NUCLEOTIDE SEQUENCE</scope>
    <source>
        <strain evidence="3">CHK178-757</strain>
    </source>
</reference>
<dbReference type="SUPFAM" id="SSF56024">
    <property type="entry name" value="Phospholipase D/nuclease"/>
    <property type="match status" value="1"/>
</dbReference>
<dbReference type="CDD" id="cd09124">
    <property type="entry name" value="PLDc_like_TrmB_middle"/>
    <property type="match status" value="1"/>
</dbReference>
<dbReference type="PANTHER" id="PTHR34293:SF1">
    <property type="entry name" value="HTH-TYPE TRANSCRIPTIONAL REGULATOR TRMBL2"/>
    <property type="match status" value="1"/>
</dbReference>
<dbReference type="PANTHER" id="PTHR34293">
    <property type="entry name" value="HTH-TYPE TRANSCRIPTIONAL REGULATOR TRMBL2"/>
    <property type="match status" value="1"/>
</dbReference>
<comment type="caution">
    <text evidence="3">The sequence shown here is derived from an EMBL/GenBank/DDBJ whole genome shotgun (WGS) entry which is preliminary data.</text>
</comment>
<dbReference type="InterPro" id="IPR051797">
    <property type="entry name" value="TrmB-like"/>
</dbReference>
<dbReference type="SUPFAM" id="SSF46785">
    <property type="entry name" value="Winged helix' DNA-binding domain"/>
    <property type="match status" value="1"/>
</dbReference>
<proteinExistence type="predicted"/>
<dbReference type="Pfam" id="PF01978">
    <property type="entry name" value="TrmB"/>
    <property type="match status" value="1"/>
</dbReference>
<dbReference type="Pfam" id="PF11495">
    <property type="entry name" value="Regulator_TrmB"/>
    <property type="match status" value="1"/>
</dbReference>
<reference evidence="3" key="1">
    <citation type="submission" date="2020-10" db="EMBL/GenBank/DDBJ databases">
        <authorList>
            <person name="Gilroy R."/>
        </authorList>
    </citation>
    <scope>NUCLEOTIDE SEQUENCE</scope>
    <source>
        <strain evidence="3">CHK178-757</strain>
    </source>
</reference>
<dbReference type="InterPro" id="IPR021586">
    <property type="entry name" value="Tscrpt_reg_TrmB_C"/>
</dbReference>
<dbReference type="InterPro" id="IPR036390">
    <property type="entry name" value="WH_DNA-bd_sf"/>
</dbReference>
<evidence type="ECO:0000259" key="2">
    <source>
        <dbReference type="Pfam" id="PF11495"/>
    </source>
</evidence>
<dbReference type="InterPro" id="IPR036388">
    <property type="entry name" value="WH-like_DNA-bd_sf"/>
</dbReference>
<dbReference type="Proteomes" id="UP000823927">
    <property type="component" value="Unassembled WGS sequence"/>
</dbReference>
<dbReference type="EMBL" id="DVIT01000062">
    <property type="protein sequence ID" value="HIS48779.1"/>
    <property type="molecule type" value="Genomic_DNA"/>
</dbReference>
<protein>
    <submittedName>
        <fullName evidence="3">TrmB family transcriptional regulator</fullName>
    </submittedName>
</protein>
<accession>A0A9D1JSF9</accession>
<dbReference type="AlphaFoldDB" id="A0A9D1JSF9"/>
<evidence type="ECO:0000259" key="1">
    <source>
        <dbReference type="Pfam" id="PF01978"/>
    </source>
</evidence>
<sequence length="246" mass="26938">MDLIEGLMRFGLTRQESMLYIHLLSGGAMTGYEAAKATGISRSNAYTGLAALTDKGAACVVDGTPTRYMAVDAREFLESKVRSLEHLKEQLIASLPGKAQEDEAYITIKGEENISHKIIHLIRTAQYRIYITGEYERIRPFLGILKERAGMGLKVVIITDRALSLPGMITYMSERQPGQIGLITDSLAVVTGEIPQNGSAACLYSRKKNLVDLFKSSLSNEIKLIELTKGAHDHEESAVCNETTAG</sequence>
<feature type="domain" description="Transcription regulator TrmB N-terminal" evidence="1">
    <location>
        <begin position="7"/>
        <end position="73"/>
    </location>
</feature>
<feature type="domain" description="Transcription regulator TrmB C-terminal" evidence="2">
    <location>
        <begin position="106"/>
        <end position="160"/>
    </location>
</feature>
<evidence type="ECO:0000313" key="3">
    <source>
        <dbReference type="EMBL" id="HIS48779.1"/>
    </source>
</evidence>
<dbReference type="InterPro" id="IPR002831">
    <property type="entry name" value="Tscrpt_reg_TrmB_N"/>
</dbReference>
<evidence type="ECO:0000313" key="4">
    <source>
        <dbReference type="Proteomes" id="UP000823927"/>
    </source>
</evidence>
<gene>
    <name evidence="3" type="ORF">IAB46_14755</name>
</gene>
<organism evidence="3 4">
    <name type="scientific">Candidatus Scybalocola faecigallinarum</name>
    <dbReference type="NCBI Taxonomy" id="2840941"/>
    <lineage>
        <taxon>Bacteria</taxon>
        <taxon>Bacillati</taxon>
        <taxon>Bacillota</taxon>
        <taxon>Clostridia</taxon>
        <taxon>Lachnospirales</taxon>
        <taxon>Lachnospiraceae</taxon>
        <taxon>Lachnospiraceae incertae sedis</taxon>
        <taxon>Candidatus Scybalocola (ex Gilroy et al. 2021)</taxon>
    </lineage>
</organism>
<dbReference type="Gene3D" id="1.10.10.10">
    <property type="entry name" value="Winged helix-like DNA-binding domain superfamily/Winged helix DNA-binding domain"/>
    <property type="match status" value="1"/>
</dbReference>